<dbReference type="Pfam" id="PF13041">
    <property type="entry name" value="PPR_2"/>
    <property type="match status" value="3"/>
</dbReference>
<dbReference type="InterPro" id="IPR011990">
    <property type="entry name" value="TPR-like_helical_dom_sf"/>
</dbReference>
<feature type="region of interest" description="Disordered" evidence="3">
    <location>
        <begin position="122"/>
        <end position="141"/>
    </location>
</feature>
<feature type="compositionally biased region" description="Polar residues" evidence="3">
    <location>
        <begin position="126"/>
        <end position="135"/>
    </location>
</feature>
<proteinExistence type="predicted"/>
<dbReference type="AlphaFoldDB" id="A0A9Q0KQ43"/>
<dbReference type="Proteomes" id="UP001141806">
    <property type="component" value="Unassembled WGS sequence"/>
</dbReference>
<dbReference type="InterPro" id="IPR002885">
    <property type="entry name" value="PPR_rpt"/>
</dbReference>
<dbReference type="EMBL" id="JAMYWD010000004">
    <property type="protein sequence ID" value="KAJ4974599.1"/>
    <property type="molecule type" value="Genomic_DNA"/>
</dbReference>
<dbReference type="PANTHER" id="PTHR47940:SF1">
    <property type="entry name" value="PROTEIN LOW PHOTOSYNTHETIC EFFICIENCY 1, CHLOROPLASTIC"/>
    <property type="match status" value="1"/>
</dbReference>
<dbReference type="PROSITE" id="PS51375">
    <property type="entry name" value="PPR"/>
    <property type="match status" value="6"/>
</dbReference>
<evidence type="ECO:0000313" key="5">
    <source>
        <dbReference type="Proteomes" id="UP001141806"/>
    </source>
</evidence>
<evidence type="ECO:0000313" key="4">
    <source>
        <dbReference type="EMBL" id="KAJ4974599.1"/>
    </source>
</evidence>
<dbReference type="Gene3D" id="1.25.40.10">
    <property type="entry name" value="Tetratricopeptide repeat domain"/>
    <property type="match status" value="4"/>
</dbReference>
<protein>
    <recommendedName>
        <fullName evidence="6">Pentatricopeptide repeat-containing protein</fullName>
    </recommendedName>
</protein>
<name>A0A9Q0KQ43_9MAGN</name>
<dbReference type="Pfam" id="PF01535">
    <property type="entry name" value="PPR"/>
    <property type="match status" value="1"/>
</dbReference>
<feature type="repeat" description="PPR" evidence="2">
    <location>
        <begin position="631"/>
        <end position="665"/>
    </location>
</feature>
<feature type="repeat" description="PPR" evidence="2">
    <location>
        <begin position="287"/>
        <end position="321"/>
    </location>
</feature>
<dbReference type="PANTHER" id="PTHR47940">
    <property type="entry name" value="OS12G0283900 PROTEIN"/>
    <property type="match status" value="1"/>
</dbReference>
<sequence length="809" mass="91678">MHAQATRIDEIDPSRLSLSLSLVFNPHGYSCISRTRKTRRRWLVGHAVCQRRSSHHLFASNTLGDFWTRSHRSWDPKCDASYGLFSNHSKLKFVLVCELSRISSGASFALAWAFEQRAVGKEFSGESPNPRNSLLNKADNEEEDSLDIVEGKDSGVLPTKGSGGRGSCDTEREVVEGKNARIDVRALAWSLQFAKTPDDIEDVLKDYSELPPPVYSSIIRGFGKEKRLEPAIALVEWLKKKKKAINGFAGPNLFIYNSLLGALKQSEQFEEVEKVMKDMAEEGILPNAVTYNTLMVIYLEQGRYLEALNILKVIEEKGLSPSPVSYSTALLVYRRMEDGSGALKFFVELREKYKKGGMAKDGDEDWEAEFIKLKNFTIRICYQVMRQWLVKGDNLNSNVLKLLTEMDKAGLRPGRSEHERLAWACTREGHYIVAKELYNRIREKESDISLSVCNHIIWLMGRAKKWWAALEIYEDLLDKGPKPNNLSHELVVSHFNFLLTAARKKGIWRWGIRLLNKMEEKGLKPGSREWNSVLVACSKASETSAAVQIFRRMVEQGEKPTIVSYGALLSALEKGKLYDKALQVWEHMLKVGVVPNLYTFTIMASIYAGQGRSDMVDSIIRDMASSGIEPTVVTLNAIISGCARNSMGSTAFEWFHRMKVWNISPNEITYEMLIVALAKDTRPILAYELYLRANSEGFHLSSKAYDAVIQSSQDHDATIDESILGPRPVDKKKNLKIRKTLTEFCNLADVPRRAKSEDVCCRVYNHPVFNHCALGLCWSFCVFTGRKGRMKGYHWPDIMDGELEHETKP</sequence>
<evidence type="ECO:0000256" key="3">
    <source>
        <dbReference type="SAM" id="MobiDB-lite"/>
    </source>
</evidence>
<keyword evidence="1" id="KW-0677">Repeat</keyword>
<feature type="region of interest" description="Disordered" evidence="3">
    <location>
        <begin position="148"/>
        <end position="171"/>
    </location>
</feature>
<evidence type="ECO:0000256" key="2">
    <source>
        <dbReference type="PROSITE-ProRule" id="PRU00708"/>
    </source>
</evidence>
<keyword evidence="5" id="KW-1185">Reference proteome</keyword>
<feature type="repeat" description="PPR" evidence="2">
    <location>
        <begin position="561"/>
        <end position="595"/>
    </location>
</feature>
<gene>
    <name evidence="4" type="ORF">NE237_007773</name>
</gene>
<feature type="repeat" description="PPR" evidence="2">
    <location>
        <begin position="526"/>
        <end position="560"/>
    </location>
</feature>
<feature type="repeat" description="PPR" evidence="2">
    <location>
        <begin position="596"/>
        <end position="630"/>
    </location>
</feature>
<feature type="repeat" description="PPR" evidence="2">
    <location>
        <begin position="252"/>
        <end position="286"/>
    </location>
</feature>
<comment type="caution">
    <text evidence="4">The sequence shown here is derived from an EMBL/GenBank/DDBJ whole genome shotgun (WGS) entry which is preliminary data.</text>
</comment>
<dbReference type="OrthoDB" id="185373at2759"/>
<evidence type="ECO:0000256" key="1">
    <source>
        <dbReference type="ARBA" id="ARBA00022737"/>
    </source>
</evidence>
<dbReference type="NCBIfam" id="TIGR00756">
    <property type="entry name" value="PPR"/>
    <property type="match status" value="6"/>
</dbReference>
<organism evidence="4 5">
    <name type="scientific">Protea cynaroides</name>
    <dbReference type="NCBI Taxonomy" id="273540"/>
    <lineage>
        <taxon>Eukaryota</taxon>
        <taxon>Viridiplantae</taxon>
        <taxon>Streptophyta</taxon>
        <taxon>Embryophyta</taxon>
        <taxon>Tracheophyta</taxon>
        <taxon>Spermatophyta</taxon>
        <taxon>Magnoliopsida</taxon>
        <taxon>Proteales</taxon>
        <taxon>Proteaceae</taxon>
        <taxon>Protea</taxon>
    </lineage>
</organism>
<accession>A0A9Q0KQ43</accession>
<dbReference type="SUPFAM" id="SSF48452">
    <property type="entry name" value="TPR-like"/>
    <property type="match status" value="1"/>
</dbReference>
<dbReference type="InterPro" id="IPR053343">
    <property type="entry name" value="PSII_mRNA-binding_protein"/>
</dbReference>
<reference evidence="4" key="1">
    <citation type="journal article" date="2023" name="Plant J.">
        <title>The genome of the king protea, Protea cynaroides.</title>
        <authorList>
            <person name="Chang J."/>
            <person name="Duong T.A."/>
            <person name="Schoeman C."/>
            <person name="Ma X."/>
            <person name="Roodt D."/>
            <person name="Barker N."/>
            <person name="Li Z."/>
            <person name="Van de Peer Y."/>
            <person name="Mizrachi E."/>
        </authorList>
    </citation>
    <scope>NUCLEOTIDE SEQUENCE</scope>
    <source>
        <tissue evidence="4">Young leaves</tissue>
    </source>
</reference>
<evidence type="ECO:0008006" key="6">
    <source>
        <dbReference type="Google" id="ProtNLM"/>
    </source>
</evidence>